<reference evidence="5 6" key="1">
    <citation type="submission" date="2018-05" db="EMBL/GenBank/DDBJ databases">
        <title>Draft Genome Sequences for a Diverse set of 7 Haemophilus Species.</title>
        <authorList>
            <person name="Nichols M."/>
            <person name="Topaz N."/>
            <person name="Wang X."/>
            <person name="Wang X."/>
            <person name="Boxrud D."/>
        </authorList>
    </citation>
    <scope>NUCLEOTIDE SEQUENCE [LARGE SCALE GENOMIC DNA]</scope>
    <source>
        <strain evidence="5 6">C2001002503</strain>
    </source>
</reference>
<evidence type="ECO:0000256" key="1">
    <source>
        <dbReference type="ARBA" id="ARBA00010923"/>
    </source>
</evidence>
<organism evidence="5 6">
    <name type="scientific">Aggregatibacter segnis</name>
    <dbReference type="NCBI Taxonomy" id="739"/>
    <lineage>
        <taxon>Bacteria</taxon>
        <taxon>Pseudomonadati</taxon>
        <taxon>Pseudomonadota</taxon>
        <taxon>Gammaproteobacteria</taxon>
        <taxon>Pasteurellales</taxon>
        <taxon>Pasteurellaceae</taxon>
        <taxon>Aggregatibacter</taxon>
    </lineage>
</organism>
<dbReference type="InterPro" id="IPR044946">
    <property type="entry name" value="Restrct_endonuc_typeI_TRD_sf"/>
</dbReference>
<evidence type="ECO:0000256" key="2">
    <source>
        <dbReference type="ARBA" id="ARBA00022747"/>
    </source>
</evidence>
<dbReference type="Pfam" id="PF01420">
    <property type="entry name" value="Methylase_S"/>
    <property type="match status" value="2"/>
</dbReference>
<keyword evidence="5" id="KW-0808">Transferase</keyword>
<proteinExistence type="inferred from homology"/>
<keyword evidence="3" id="KW-0238">DNA-binding</keyword>
<comment type="similarity">
    <text evidence="1">Belongs to the type-I restriction system S methylase family.</text>
</comment>
<dbReference type="EMBL" id="QEPM01000002">
    <property type="protein sequence ID" value="RDE71520.1"/>
    <property type="molecule type" value="Genomic_DNA"/>
</dbReference>
<dbReference type="RefSeq" id="WP_111294952.1">
    <property type="nucleotide sequence ID" value="NZ_QEPM01000002.1"/>
</dbReference>
<dbReference type="InterPro" id="IPR000055">
    <property type="entry name" value="Restrct_endonuc_typeI_TRD"/>
</dbReference>
<name>A0A8B2U1K0_9PAST</name>
<keyword evidence="5" id="KW-0489">Methyltransferase</keyword>
<dbReference type="Proteomes" id="UP000253998">
    <property type="component" value="Unassembled WGS sequence"/>
</dbReference>
<dbReference type="GO" id="GO:0032259">
    <property type="term" value="P:methylation"/>
    <property type="evidence" value="ECO:0007669"/>
    <property type="project" value="UniProtKB-KW"/>
</dbReference>
<evidence type="ECO:0000259" key="4">
    <source>
        <dbReference type="Pfam" id="PF01420"/>
    </source>
</evidence>
<dbReference type="GO" id="GO:0003677">
    <property type="term" value="F:DNA binding"/>
    <property type="evidence" value="ECO:0007669"/>
    <property type="project" value="UniProtKB-KW"/>
</dbReference>
<evidence type="ECO:0000313" key="5">
    <source>
        <dbReference type="EMBL" id="RDE71520.1"/>
    </source>
</evidence>
<gene>
    <name evidence="5" type="ORF">DPV83_02815</name>
</gene>
<dbReference type="GO" id="GO:0009307">
    <property type="term" value="P:DNA restriction-modification system"/>
    <property type="evidence" value="ECO:0007669"/>
    <property type="project" value="UniProtKB-KW"/>
</dbReference>
<evidence type="ECO:0000256" key="3">
    <source>
        <dbReference type="ARBA" id="ARBA00023125"/>
    </source>
</evidence>
<protein>
    <submittedName>
        <fullName evidence="5">Methyltransferase</fullName>
    </submittedName>
</protein>
<sequence>MTLVPVQELFDVCYGVNLDLNKLEEVESENENAIRYVGRSEKNNGITAFVLKNNQYTPNPAMTISVAGGGSVMSSFLQEKEYYSGRDLFYLKPKIEMTKEVLLFYCTALRMNKFKFSYGRQANKSLETILVPSFAEIPDFVKNEDKLKKKEIEIKPLVESIKNRHDMYKGIKRLDQIFELINGVSSNQVVVQPERITKGLIPYIRPSKWQSTSYAGFVHRKSVKKEKIFPAGTLYVSTDGAGSHTYSYVSIEEFIPNSNVVVLIPKQEMNLETKLLYAAYITANRFKFSYGRKPKGERLAELRLPVIK</sequence>
<feature type="domain" description="Type I restriction modification DNA specificity" evidence="4">
    <location>
        <begin position="171"/>
        <end position="305"/>
    </location>
</feature>
<dbReference type="Gene3D" id="3.90.220.20">
    <property type="entry name" value="DNA methylase specificity domains"/>
    <property type="match status" value="2"/>
</dbReference>
<keyword evidence="2" id="KW-0680">Restriction system</keyword>
<dbReference type="AlphaFoldDB" id="A0A8B2U1K0"/>
<feature type="domain" description="Type I restriction modification DNA specificity" evidence="4">
    <location>
        <begin position="27"/>
        <end position="122"/>
    </location>
</feature>
<dbReference type="REBASE" id="299811">
    <property type="entry name" value="S.Ase2503ORF2820P"/>
</dbReference>
<comment type="caution">
    <text evidence="5">The sequence shown here is derived from an EMBL/GenBank/DDBJ whole genome shotgun (WGS) entry which is preliminary data.</text>
</comment>
<dbReference type="GO" id="GO:0008168">
    <property type="term" value="F:methyltransferase activity"/>
    <property type="evidence" value="ECO:0007669"/>
    <property type="project" value="UniProtKB-KW"/>
</dbReference>
<evidence type="ECO:0000313" key="6">
    <source>
        <dbReference type="Proteomes" id="UP000253998"/>
    </source>
</evidence>
<dbReference type="SUPFAM" id="SSF116734">
    <property type="entry name" value="DNA methylase specificity domain"/>
    <property type="match status" value="2"/>
</dbReference>
<accession>A0A8B2U1K0</accession>